<feature type="region of interest" description="Disordered" evidence="1">
    <location>
        <begin position="652"/>
        <end position="730"/>
    </location>
</feature>
<name>A0AAN9Z1U7_9ORTH</name>
<evidence type="ECO:0000313" key="3">
    <source>
        <dbReference type="EMBL" id="KAK7864898.1"/>
    </source>
</evidence>
<evidence type="ECO:0000313" key="4">
    <source>
        <dbReference type="Proteomes" id="UP001378592"/>
    </source>
</evidence>
<feature type="compositionally biased region" description="Basic and acidic residues" evidence="1">
    <location>
        <begin position="660"/>
        <end position="675"/>
    </location>
</feature>
<feature type="compositionally biased region" description="Polar residues" evidence="1">
    <location>
        <begin position="720"/>
        <end position="730"/>
    </location>
</feature>
<dbReference type="InterPro" id="IPR012337">
    <property type="entry name" value="RNaseH-like_sf"/>
</dbReference>
<dbReference type="PANTHER" id="PTHR46814">
    <property type="entry name" value="EGALITARIAN, ISOFORM B"/>
    <property type="match status" value="1"/>
</dbReference>
<evidence type="ECO:0000256" key="1">
    <source>
        <dbReference type="SAM" id="MobiDB-lite"/>
    </source>
</evidence>
<dbReference type="InterPro" id="IPR002562">
    <property type="entry name" value="3'-5'_exonuclease_dom"/>
</dbReference>
<dbReference type="SMART" id="SM00474">
    <property type="entry name" value="35EXOc"/>
    <property type="match status" value="1"/>
</dbReference>
<dbReference type="InterPro" id="IPR036397">
    <property type="entry name" value="RNaseH_sf"/>
</dbReference>
<dbReference type="Gene3D" id="3.30.420.10">
    <property type="entry name" value="Ribonuclease H-like superfamily/Ribonuclease H"/>
    <property type="match status" value="1"/>
</dbReference>
<organism evidence="3 4">
    <name type="scientific">Gryllus longicercus</name>
    <dbReference type="NCBI Taxonomy" id="2509291"/>
    <lineage>
        <taxon>Eukaryota</taxon>
        <taxon>Metazoa</taxon>
        <taxon>Ecdysozoa</taxon>
        <taxon>Arthropoda</taxon>
        <taxon>Hexapoda</taxon>
        <taxon>Insecta</taxon>
        <taxon>Pterygota</taxon>
        <taxon>Neoptera</taxon>
        <taxon>Polyneoptera</taxon>
        <taxon>Orthoptera</taxon>
        <taxon>Ensifera</taxon>
        <taxon>Gryllidea</taxon>
        <taxon>Grylloidea</taxon>
        <taxon>Gryllidae</taxon>
        <taxon>Gryllinae</taxon>
        <taxon>Gryllus</taxon>
    </lineage>
</organism>
<feature type="compositionally biased region" description="Acidic residues" evidence="1">
    <location>
        <begin position="676"/>
        <end position="690"/>
    </location>
</feature>
<evidence type="ECO:0000259" key="2">
    <source>
        <dbReference type="SMART" id="SM00474"/>
    </source>
</evidence>
<gene>
    <name evidence="3" type="ORF">R5R35_001987</name>
</gene>
<protein>
    <recommendedName>
        <fullName evidence="2">3'-5' exonuclease domain-containing protein</fullName>
    </recommendedName>
</protein>
<dbReference type="CDD" id="cd06148">
    <property type="entry name" value="Egl_like_exo"/>
    <property type="match status" value="1"/>
</dbReference>
<dbReference type="GO" id="GO:0006139">
    <property type="term" value="P:nucleobase-containing compound metabolic process"/>
    <property type="evidence" value="ECO:0007669"/>
    <property type="project" value="InterPro"/>
</dbReference>
<sequence>MDSSEYELVRNMTLLFFFEKLMDKGGPRTLHDLSCQFGAKGFTKEMRQIAGGSQSGLKKFLAQYPALFSIDGDHVYVNSFTSVNNENDYKGGIKYVSGKRDYAQEAVQYFCNKLMQYGVGTEVPIKSLLGHRSQASPEVRHISGQHAREFRDFLCRYPEAFVVKDDCVILKEYEDKEPQPFCELEQIKVDPEVTSSLLSFFTQCIEVKGPMLVDQLFHNVASRFPNEEWSCIFKTPQDLSTFLKMHSDAFHVQSNLVTLVSPRSSSLCADSSVNVNQISEDVSQRHNKIGSGIVNSQSSQISTTIPLTTPVNNNQCSNSSQTGLQSNVNIQNQSLKQRVNSVVMKTLADNTEKDRSYAATTLSGEGVAAGGENRKIKVLQSTRVIASVKESLQIVDKILCRAKSGKKVAISFDCEGVNLGVKGQLTLFQIGTCSGQAYIFDLVTCPKLVKAGGLQCLLESEDVTKVIHDCRNDSVNLYNQYGITLRNIFDTQAAHAILQLQELGKPVHKVKNVSLNALCELYDAPINPMKDQLKNVYRRDQRYWARRPLSRDMMIYAAADVLSLVPQVYEAMVNLIRPEYESLLHELFEEQIFMHIRPNDVKQRKKQRKVEIEVADLRQKLANVQSKSIVLSNREIRLLRYLDLTEEEKEKLKGSHKVARKLEKLENAGQDRDAKSDDDEDDDDDDEGCNGEEYPSLDSFNSGKTSPSENSLSGGVISPRTPTSEPPSLTESMQLMDEILSDGNMDRFEKLDRLESILSAATCAVISSANNSHQVNAGSSVSNISKDAGNSCCRCNCHNKNPSVGNSNISNTKTYDISNVMSLDVACQTLSTGDIVITRIFFTEEEKEREKTLTSSPKREFS</sequence>
<comment type="caution">
    <text evidence="3">The sequence shown here is derived from an EMBL/GenBank/DDBJ whole genome shotgun (WGS) entry which is preliminary data.</text>
</comment>
<dbReference type="AlphaFoldDB" id="A0AAN9Z1U7"/>
<dbReference type="Proteomes" id="UP001378592">
    <property type="component" value="Unassembled WGS sequence"/>
</dbReference>
<dbReference type="Pfam" id="PF01612">
    <property type="entry name" value="DNA_pol_A_exo1"/>
    <property type="match status" value="1"/>
</dbReference>
<dbReference type="SUPFAM" id="SSF53098">
    <property type="entry name" value="Ribonuclease H-like"/>
    <property type="match status" value="1"/>
</dbReference>
<feature type="compositionally biased region" description="Polar residues" evidence="1">
    <location>
        <begin position="698"/>
        <end position="713"/>
    </location>
</feature>
<dbReference type="EMBL" id="JAZDUA010000191">
    <property type="protein sequence ID" value="KAK7864898.1"/>
    <property type="molecule type" value="Genomic_DNA"/>
</dbReference>
<feature type="domain" description="3'-5' exonuclease" evidence="2">
    <location>
        <begin position="382"/>
        <end position="577"/>
    </location>
</feature>
<dbReference type="PANTHER" id="PTHR46814:SF1">
    <property type="entry name" value="EGALITARIAN, ISOFORM B"/>
    <property type="match status" value="1"/>
</dbReference>
<accession>A0AAN9Z1U7</accession>
<proteinExistence type="predicted"/>
<reference evidence="3 4" key="1">
    <citation type="submission" date="2024-03" db="EMBL/GenBank/DDBJ databases">
        <title>The genome assembly and annotation of the cricket Gryllus longicercus Weissman &amp; Gray.</title>
        <authorList>
            <person name="Szrajer S."/>
            <person name="Gray D."/>
            <person name="Ylla G."/>
        </authorList>
    </citation>
    <scope>NUCLEOTIDE SEQUENCE [LARGE SCALE GENOMIC DNA]</scope>
    <source>
        <strain evidence="3">DAG 2021-001</strain>
        <tissue evidence="3">Whole body minus gut</tissue>
    </source>
</reference>
<keyword evidence="4" id="KW-1185">Reference proteome</keyword>
<dbReference type="GO" id="GO:0008408">
    <property type="term" value="F:3'-5' exonuclease activity"/>
    <property type="evidence" value="ECO:0007669"/>
    <property type="project" value="InterPro"/>
</dbReference>
<dbReference type="GO" id="GO:0003676">
    <property type="term" value="F:nucleic acid binding"/>
    <property type="evidence" value="ECO:0007669"/>
    <property type="project" value="InterPro"/>
</dbReference>
<dbReference type="InterPro" id="IPR056589">
    <property type="entry name" value="WH_Egal-1"/>
</dbReference>
<dbReference type="Pfam" id="PF23713">
    <property type="entry name" value="WHD_Egal"/>
    <property type="match status" value="3"/>
</dbReference>